<dbReference type="EMBL" id="JAVYJV010000004">
    <property type="protein sequence ID" value="KAK4372867.1"/>
    <property type="molecule type" value="Genomic_DNA"/>
</dbReference>
<evidence type="ECO:0000313" key="2">
    <source>
        <dbReference type="Proteomes" id="UP001291623"/>
    </source>
</evidence>
<keyword evidence="2" id="KW-1185">Reference proteome</keyword>
<organism evidence="1 2">
    <name type="scientific">Anisodus tanguticus</name>
    <dbReference type="NCBI Taxonomy" id="243964"/>
    <lineage>
        <taxon>Eukaryota</taxon>
        <taxon>Viridiplantae</taxon>
        <taxon>Streptophyta</taxon>
        <taxon>Embryophyta</taxon>
        <taxon>Tracheophyta</taxon>
        <taxon>Spermatophyta</taxon>
        <taxon>Magnoliopsida</taxon>
        <taxon>eudicotyledons</taxon>
        <taxon>Gunneridae</taxon>
        <taxon>Pentapetalae</taxon>
        <taxon>asterids</taxon>
        <taxon>lamiids</taxon>
        <taxon>Solanales</taxon>
        <taxon>Solanaceae</taxon>
        <taxon>Solanoideae</taxon>
        <taxon>Hyoscyameae</taxon>
        <taxon>Anisodus</taxon>
    </lineage>
</organism>
<accession>A0AAE1SN21</accession>
<sequence length="76" mass="8519">MAENEMTTLFIQSLKYATYYERMISVIGRSFSEVVRMGDFMEEGIKTVRITNLAALQATSKAIQSNSFGGATQKKK</sequence>
<comment type="caution">
    <text evidence="1">The sequence shown here is derived from an EMBL/GenBank/DDBJ whole genome shotgun (WGS) entry which is preliminary data.</text>
</comment>
<evidence type="ECO:0000313" key="1">
    <source>
        <dbReference type="EMBL" id="KAK4372867.1"/>
    </source>
</evidence>
<dbReference type="AlphaFoldDB" id="A0AAE1SN21"/>
<gene>
    <name evidence="1" type="ORF">RND71_008251</name>
</gene>
<proteinExistence type="predicted"/>
<name>A0AAE1SN21_9SOLA</name>
<protein>
    <submittedName>
        <fullName evidence="1">Uncharacterized protein</fullName>
    </submittedName>
</protein>
<dbReference type="Proteomes" id="UP001291623">
    <property type="component" value="Unassembled WGS sequence"/>
</dbReference>
<reference evidence="1" key="1">
    <citation type="submission" date="2023-12" db="EMBL/GenBank/DDBJ databases">
        <title>Genome assembly of Anisodus tanguticus.</title>
        <authorList>
            <person name="Wang Y.-J."/>
        </authorList>
    </citation>
    <scope>NUCLEOTIDE SEQUENCE</scope>
    <source>
        <strain evidence="1">KB-2021</strain>
        <tissue evidence="1">Leaf</tissue>
    </source>
</reference>